<feature type="domain" description="Bacterial Ig-like" evidence="4">
    <location>
        <begin position="593"/>
        <end position="664"/>
    </location>
</feature>
<reference evidence="5 6" key="1">
    <citation type="submission" date="2018-09" db="EMBL/GenBank/DDBJ databases">
        <title>Optimization and identification of Corynebacterium falsenii FN1-14 from fish paste.</title>
        <authorList>
            <person name="Daroonpunt R."/>
            <person name="Tanasupawat S."/>
        </authorList>
    </citation>
    <scope>NUCLEOTIDE SEQUENCE [LARGE SCALE GENOMIC DNA]</scope>
    <source>
        <strain evidence="5 6">FN1-14</strain>
    </source>
</reference>
<feature type="compositionally biased region" description="Low complexity" evidence="1">
    <location>
        <begin position="695"/>
        <end position="706"/>
    </location>
</feature>
<proteinExistence type="predicted"/>
<evidence type="ECO:0000259" key="4">
    <source>
        <dbReference type="Pfam" id="PF16640"/>
    </source>
</evidence>
<evidence type="ECO:0000313" key="5">
    <source>
        <dbReference type="EMBL" id="RIX36946.1"/>
    </source>
</evidence>
<evidence type="ECO:0000256" key="1">
    <source>
        <dbReference type="SAM" id="MobiDB-lite"/>
    </source>
</evidence>
<dbReference type="Proteomes" id="UP000285278">
    <property type="component" value="Unassembled WGS sequence"/>
</dbReference>
<feature type="chain" id="PRO_5039335337" evidence="3">
    <location>
        <begin position="34"/>
        <end position="757"/>
    </location>
</feature>
<dbReference type="InterPro" id="IPR032109">
    <property type="entry name" value="Big_3_5"/>
</dbReference>
<keyword evidence="2" id="KW-0812">Transmembrane</keyword>
<dbReference type="RefSeq" id="WP_119664211.1">
    <property type="nucleotide sequence ID" value="NZ_QXJK01000001.1"/>
</dbReference>
<dbReference type="Pfam" id="PF16640">
    <property type="entry name" value="Big_3_5"/>
    <property type="match status" value="1"/>
</dbReference>
<keyword evidence="2" id="KW-0472">Membrane</keyword>
<feature type="signal peptide" evidence="3">
    <location>
        <begin position="1"/>
        <end position="33"/>
    </location>
</feature>
<feature type="compositionally biased region" description="Low complexity" evidence="1">
    <location>
        <begin position="716"/>
        <end position="725"/>
    </location>
</feature>
<dbReference type="STRING" id="1451189.CFAL_10430"/>
<keyword evidence="6" id="KW-1185">Reference proteome</keyword>
<sequence>MKAKNLRLPAAVVASTGLAFGLIHVAYAPESHAAPVSEVKRVNQECVEDRGTFSNGSALTLSPDNVAVEYPAQVYPGETFTVKLQPGQMATGDKDTGRMKYDVKLPDNAQISNLRIAGQGSGFNNSAVVQRVDESGNPSSTGAYARIWDGANSVNNGGNENNNWGQVWFTNHPRAGLQVDKNKTWRFPQIAFDVTAPNTEGATIVTGLRNAGGGSGPANNNNRANTMSMLARANVTDAVYCTADATGKSLTSTQVVSRGTATQFAETSTNLEVTSGGGPTTLTANVTYDDGSPVTEGQVEFDFGDGSDKVTVPVTNGVATTNHTYPELDDRNPVGHKVTARYLGIEGRVKGSQDETTVTVNPVPREQIQAVVDLAAKARPAEANDGTLPVDLDASVTTKDNKTLPEGTEVTFYQGEKEVGRSAVVDGHARFSAQVPDQKATLTFRAVVANAETETQELTGAEDTVEVAIAPVSRTSISVSANEDGALVGQNVTFTAKYAATPAVPEGTVVIFRADGIRIGTAPVAADGTATISHAFDISGAKRVTAVVEERTVDDRLYPRAESQPAVVTVADPANQDTTTELTYTRPDVDVEAEVLTGDVIRFVARVDAGGSAIEPGATVSFFDGQTFLGTAPVDPATGTATFDHRFAERGQHQVHAVFNGQEKKDGEGVITEVLEPSTSEAVTLDVNAHEVVIDNPEPGNNPDPGAGSGSGSGSSEGSSGSSGSSSGSFLTQILSFLTGLGIISAFMAFIAQLTGR</sequence>
<comment type="caution">
    <text evidence="5">The sequence shown here is derived from an EMBL/GenBank/DDBJ whole genome shotgun (WGS) entry which is preliminary data.</text>
</comment>
<keyword evidence="2" id="KW-1133">Transmembrane helix</keyword>
<organism evidence="5 6">
    <name type="scientific">Corynebacterium falsenii</name>
    <dbReference type="NCBI Taxonomy" id="108486"/>
    <lineage>
        <taxon>Bacteria</taxon>
        <taxon>Bacillati</taxon>
        <taxon>Actinomycetota</taxon>
        <taxon>Actinomycetes</taxon>
        <taxon>Mycobacteriales</taxon>
        <taxon>Corynebacteriaceae</taxon>
        <taxon>Corynebacterium</taxon>
    </lineage>
</organism>
<dbReference type="AlphaFoldDB" id="A0A418QAF4"/>
<dbReference type="GO" id="GO:0005975">
    <property type="term" value="P:carbohydrate metabolic process"/>
    <property type="evidence" value="ECO:0007669"/>
    <property type="project" value="UniProtKB-ARBA"/>
</dbReference>
<dbReference type="Gene3D" id="2.60.40.10">
    <property type="entry name" value="Immunoglobulins"/>
    <property type="match status" value="3"/>
</dbReference>
<feature type="transmembrane region" description="Helical" evidence="2">
    <location>
        <begin position="730"/>
        <end position="752"/>
    </location>
</feature>
<evidence type="ECO:0000256" key="3">
    <source>
        <dbReference type="SAM" id="SignalP"/>
    </source>
</evidence>
<accession>A0A418QAF4</accession>
<keyword evidence="3" id="KW-0732">Signal</keyword>
<dbReference type="EMBL" id="QXJK01000001">
    <property type="protein sequence ID" value="RIX36946.1"/>
    <property type="molecule type" value="Genomic_DNA"/>
</dbReference>
<dbReference type="OrthoDB" id="4389978at2"/>
<feature type="region of interest" description="Disordered" evidence="1">
    <location>
        <begin position="693"/>
        <end position="725"/>
    </location>
</feature>
<dbReference type="InterPro" id="IPR013783">
    <property type="entry name" value="Ig-like_fold"/>
</dbReference>
<evidence type="ECO:0000256" key="2">
    <source>
        <dbReference type="SAM" id="Phobius"/>
    </source>
</evidence>
<evidence type="ECO:0000313" key="6">
    <source>
        <dbReference type="Proteomes" id="UP000285278"/>
    </source>
</evidence>
<protein>
    <submittedName>
        <fullName evidence="5">Ig-like domain repeat protein</fullName>
    </submittedName>
</protein>
<name>A0A418QAF4_9CORY</name>
<gene>
    <name evidence="5" type="ORF">D3M95_01745</name>
</gene>